<dbReference type="Proteomes" id="UP001519311">
    <property type="component" value="Unassembled WGS sequence"/>
</dbReference>
<keyword evidence="5" id="KW-1185">Reference proteome</keyword>
<feature type="compositionally biased region" description="Acidic residues" evidence="1">
    <location>
        <begin position="259"/>
        <end position="270"/>
    </location>
</feature>
<comment type="caution">
    <text evidence="4">The sequence shown here is derived from an EMBL/GenBank/DDBJ whole genome shotgun (WGS) entry which is preliminary data.</text>
</comment>
<keyword evidence="2" id="KW-0812">Transmembrane</keyword>
<organism evidence="4 5">
    <name type="scientific">Streptomyces clavifer</name>
    <dbReference type="NCBI Taxonomy" id="68188"/>
    <lineage>
        <taxon>Bacteria</taxon>
        <taxon>Bacillati</taxon>
        <taxon>Actinomycetota</taxon>
        <taxon>Actinomycetes</taxon>
        <taxon>Kitasatosporales</taxon>
        <taxon>Streptomycetaceae</taxon>
        <taxon>Streptomyces</taxon>
    </lineage>
</organism>
<protein>
    <recommendedName>
        <fullName evidence="3">DUF4350 domain-containing protein</fullName>
    </recommendedName>
</protein>
<evidence type="ECO:0000313" key="5">
    <source>
        <dbReference type="Proteomes" id="UP001519311"/>
    </source>
</evidence>
<accession>A0ABS4VAP9</accession>
<keyword evidence="2" id="KW-1133">Transmembrane helix</keyword>
<evidence type="ECO:0000259" key="3">
    <source>
        <dbReference type="Pfam" id="PF14258"/>
    </source>
</evidence>
<dbReference type="InterPro" id="IPR025646">
    <property type="entry name" value="DUF4350"/>
</dbReference>
<feature type="region of interest" description="Disordered" evidence="1">
    <location>
        <begin position="250"/>
        <end position="271"/>
    </location>
</feature>
<dbReference type="RefSeq" id="WP_209470381.1">
    <property type="nucleotide sequence ID" value="NZ_BMWJ01000003.1"/>
</dbReference>
<reference evidence="4 5" key="1">
    <citation type="submission" date="2021-03" db="EMBL/GenBank/DDBJ databases">
        <title>Sequencing the genomes of 1000 actinobacteria strains.</title>
        <authorList>
            <person name="Klenk H.-P."/>
        </authorList>
    </citation>
    <scope>NUCLEOTIDE SEQUENCE [LARGE SCALE GENOMIC DNA]</scope>
    <source>
        <strain evidence="4 5">DSM 40843</strain>
    </source>
</reference>
<dbReference type="Pfam" id="PF14258">
    <property type="entry name" value="DUF4350"/>
    <property type="match status" value="1"/>
</dbReference>
<dbReference type="EMBL" id="JAGINS010000001">
    <property type="protein sequence ID" value="MBP2361003.1"/>
    <property type="molecule type" value="Genomic_DNA"/>
</dbReference>
<evidence type="ECO:0000256" key="1">
    <source>
        <dbReference type="SAM" id="MobiDB-lite"/>
    </source>
</evidence>
<evidence type="ECO:0000256" key="2">
    <source>
        <dbReference type="SAM" id="Phobius"/>
    </source>
</evidence>
<gene>
    <name evidence="4" type="ORF">JOF59_003403</name>
</gene>
<evidence type="ECO:0000313" key="4">
    <source>
        <dbReference type="EMBL" id="MBP2361003.1"/>
    </source>
</evidence>
<name>A0ABS4VAP9_9ACTN</name>
<feature type="transmembrane region" description="Helical" evidence="2">
    <location>
        <begin position="27"/>
        <end position="47"/>
    </location>
</feature>
<feature type="compositionally biased region" description="Low complexity" evidence="1">
    <location>
        <begin position="1"/>
        <end position="14"/>
    </location>
</feature>
<sequence>MTGTTTAPTGPPTTSVSRTPRQIWRRVQGLLLAVLVLVVAGITLAAVNSDGGHGRLDPRSTDPYGSRAVAELLKDRGVPVDVVTTLDDATGAAGPDTTLLVAGPNVLTPYQRLRLREATDGSTGRTVLLAPGAPAVDLLAPTANAARSVPVAARPAVCDLPAARSAGTADMGGIRYSTDVREATSCYPHDGLPSLLVLPGHGTGDTVLLGSPDILYNDRLDQQGNASLALQLLGSRPHLVWYLPSLTDPSATEGGPAGEDGDDSSDEGVEGESGFIGLIPSGWLWGTLQLALAAVLAAIWRARRLGPLVTERLPVAIRASESTEGRARLYRKANARDRAAATLRSATRVRIAPLLGVSPRDAESPEVLLPALSARLTTPAGDLTALLFGRAPADDAALVRLTTQLDALEREVRTS</sequence>
<feature type="region of interest" description="Disordered" evidence="1">
    <location>
        <begin position="1"/>
        <end position="20"/>
    </location>
</feature>
<feature type="domain" description="DUF4350" evidence="3">
    <location>
        <begin position="58"/>
        <end position="233"/>
    </location>
</feature>
<keyword evidence="2" id="KW-0472">Membrane</keyword>
<proteinExistence type="predicted"/>